<keyword evidence="4" id="KW-0238">DNA-binding</keyword>
<dbReference type="GO" id="GO:0016987">
    <property type="term" value="F:sigma factor activity"/>
    <property type="evidence" value="ECO:0007669"/>
    <property type="project" value="UniProtKB-KW"/>
</dbReference>
<evidence type="ECO:0000313" key="8">
    <source>
        <dbReference type="EMBL" id="CUQ67927.1"/>
    </source>
</evidence>
<dbReference type="Gene3D" id="1.10.1740.10">
    <property type="match status" value="1"/>
</dbReference>
<evidence type="ECO:0000259" key="6">
    <source>
        <dbReference type="Pfam" id="PF04542"/>
    </source>
</evidence>
<evidence type="ECO:0000256" key="2">
    <source>
        <dbReference type="ARBA" id="ARBA00023015"/>
    </source>
</evidence>
<dbReference type="InterPro" id="IPR013325">
    <property type="entry name" value="RNA_pol_sigma_r2"/>
</dbReference>
<evidence type="ECO:0000256" key="1">
    <source>
        <dbReference type="ARBA" id="ARBA00010641"/>
    </source>
</evidence>
<evidence type="ECO:0000256" key="5">
    <source>
        <dbReference type="ARBA" id="ARBA00023163"/>
    </source>
</evidence>
<keyword evidence="2" id="KW-0805">Transcription regulation</keyword>
<dbReference type="AlphaFoldDB" id="A0A0S4KU93"/>
<dbReference type="OrthoDB" id="9784272at2"/>
<dbReference type="InterPro" id="IPR013249">
    <property type="entry name" value="RNA_pol_sigma70_r4_t2"/>
</dbReference>
<dbReference type="GO" id="GO:0006352">
    <property type="term" value="P:DNA-templated transcription initiation"/>
    <property type="evidence" value="ECO:0007669"/>
    <property type="project" value="InterPro"/>
</dbReference>
<dbReference type="PANTHER" id="PTHR43133:SF8">
    <property type="entry name" value="RNA POLYMERASE SIGMA FACTOR HI_1459-RELATED"/>
    <property type="match status" value="1"/>
</dbReference>
<sequence length="201" mass="22816">MTFSTVLSKPASPNSSNPMSVDVAMALVENRQVFLRVLARRMRSAETAEEVLQQFYLRALSKASEIKQQESIVPWLFRVLNSTLADFYRGERARRHGEGEYAHTHPESSHESNVDTESVCKCFYQLLPMLKPEYAEVLQRVDLSDDSRGKVAEALGITTNLVRVRLHRARQALRKVFLASCEGCEQGFMNCECAHKGNRHV</sequence>
<keyword evidence="5" id="KW-0804">Transcription</keyword>
<dbReference type="InterPro" id="IPR036388">
    <property type="entry name" value="WH-like_DNA-bd_sf"/>
</dbReference>
<protein>
    <submittedName>
        <fullName evidence="8">Putative RNA polymerase sigma factor 70</fullName>
    </submittedName>
</protein>
<dbReference type="InterPro" id="IPR014284">
    <property type="entry name" value="RNA_pol_sigma-70_dom"/>
</dbReference>
<dbReference type="Pfam" id="PF08281">
    <property type="entry name" value="Sigma70_r4_2"/>
    <property type="match status" value="1"/>
</dbReference>
<dbReference type="RefSeq" id="WP_062486885.1">
    <property type="nucleotide sequence ID" value="NZ_LN885086.1"/>
</dbReference>
<dbReference type="STRING" id="1715989.NITINOP_2955"/>
<feature type="domain" description="RNA polymerase sigma-70 region 2" evidence="6">
    <location>
        <begin position="30"/>
        <end position="92"/>
    </location>
</feature>
<evidence type="ECO:0000259" key="7">
    <source>
        <dbReference type="Pfam" id="PF08281"/>
    </source>
</evidence>
<evidence type="ECO:0000256" key="3">
    <source>
        <dbReference type="ARBA" id="ARBA00023082"/>
    </source>
</evidence>
<reference evidence="9" key="1">
    <citation type="submission" date="2015-09" db="EMBL/GenBank/DDBJ databases">
        <authorList>
            <person name="Daims H."/>
        </authorList>
    </citation>
    <scope>NUCLEOTIDE SEQUENCE [LARGE SCALE GENOMIC DNA]</scope>
</reference>
<evidence type="ECO:0000313" key="9">
    <source>
        <dbReference type="Proteomes" id="UP000066284"/>
    </source>
</evidence>
<dbReference type="InterPro" id="IPR039425">
    <property type="entry name" value="RNA_pol_sigma-70-like"/>
</dbReference>
<dbReference type="KEGG" id="nio:NITINOP_2955"/>
<proteinExistence type="inferred from homology"/>
<dbReference type="PANTHER" id="PTHR43133">
    <property type="entry name" value="RNA POLYMERASE ECF-TYPE SIGMA FACTO"/>
    <property type="match status" value="1"/>
</dbReference>
<dbReference type="Pfam" id="PF04542">
    <property type="entry name" value="Sigma70_r2"/>
    <property type="match status" value="1"/>
</dbReference>
<keyword evidence="9" id="KW-1185">Reference proteome</keyword>
<evidence type="ECO:0000256" key="4">
    <source>
        <dbReference type="ARBA" id="ARBA00023125"/>
    </source>
</evidence>
<dbReference type="SUPFAM" id="SSF88946">
    <property type="entry name" value="Sigma2 domain of RNA polymerase sigma factors"/>
    <property type="match status" value="1"/>
</dbReference>
<organism evidence="8 9">
    <name type="scientific">Candidatus Nitrospira inopinata</name>
    <dbReference type="NCBI Taxonomy" id="1715989"/>
    <lineage>
        <taxon>Bacteria</taxon>
        <taxon>Pseudomonadati</taxon>
        <taxon>Nitrospirota</taxon>
        <taxon>Nitrospiria</taxon>
        <taxon>Nitrospirales</taxon>
        <taxon>Nitrospiraceae</taxon>
        <taxon>Nitrospira</taxon>
    </lineage>
</organism>
<dbReference type="SUPFAM" id="SSF88659">
    <property type="entry name" value="Sigma3 and sigma4 domains of RNA polymerase sigma factors"/>
    <property type="match status" value="1"/>
</dbReference>
<dbReference type="EMBL" id="LN885086">
    <property type="protein sequence ID" value="CUQ67927.1"/>
    <property type="molecule type" value="Genomic_DNA"/>
</dbReference>
<gene>
    <name evidence="8" type="ORF">NITINOP_2955</name>
</gene>
<dbReference type="NCBIfam" id="TIGR02937">
    <property type="entry name" value="sigma70-ECF"/>
    <property type="match status" value="1"/>
</dbReference>
<accession>A0A0S4KU93</accession>
<dbReference type="GO" id="GO:0003677">
    <property type="term" value="F:DNA binding"/>
    <property type="evidence" value="ECO:0007669"/>
    <property type="project" value="UniProtKB-KW"/>
</dbReference>
<feature type="domain" description="RNA polymerase sigma factor 70 region 4 type 2" evidence="7">
    <location>
        <begin position="122"/>
        <end position="173"/>
    </location>
</feature>
<keyword evidence="3" id="KW-0731">Sigma factor</keyword>
<dbReference type="InterPro" id="IPR007627">
    <property type="entry name" value="RNA_pol_sigma70_r2"/>
</dbReference>
<name>A0A0S4KU93_9BACT</name>
<dbReference type="Proteomes" id="UP000066284">
    <property type="component" value="Chromosome 1"/>
</dbReference>
<dbReference type="InterPro" id="IPR013324">
    <property type="entry name" value="RNA_pol_sigma_r3/r4-like"/>
</dbReference>
<dbReference type="Gene3D" id="1.10.10.10">
    <property type="entry name" value="Winged helix-like DNA-binding domain superfamily/Winged helix DNA-binding domain"/>
    <property type="match status" value="1"/>
</dbReference>
<comment type="similarity">
    <text evidence="1">Belongs to the sigma-70 factor family. ECF subfamily.</text>
</comment>